<evidence type="ECO:0000313" key="2">
    <source>
        <dbReference type="Proteomes" id="UP001057402"/>
    </source>
</evidence>
<evidence type="ECO:0000313" key="1">
    <source>
        <dbReference type="EMBL" id="KAI4380923.1"/>
    </source>
</evidence>
<protein>
    <submittedName>
        <fullName evidence="1">Uncharacterized protein</fullName>
    </submittedName>
</protein>
<gene>
    <name evidence="1" type="ORF">MLD38_007056</name>
</gene>
<dbReference type="EMBL" id="CM042882">
    <property type="protein sequence ID" value="KAI4380923.1"/>
    <property type="molecule type" value="Genomic_DNA"/>
</dbReference>
<keyword evidence="2" id="KW-1185">Reference proteome</keyword>
<accession>A0ACB9RPL1</accession>
<sequence length="105" mass="12405">MGVRNWSDLQRREVKVIYLGRDNNRTHSQASQEKLRQNWRWQRLWRRWRLGGKGALEGSYDASDYLQNFDDGMGCAELDNHSRSFSARYADPSSREGKEKLLIDL</sequence>
<name>A0ACB9RPL1_9MYRT</name>
<dbReference type="Proteomes" id="UP001057402">
    <property type="component" value="Chromosome 3"/>
</dbReference>
<comment type="caution">
    <text evidence="1">The sequence shown here is derived from an EMBL/GenBank/DDBJ whole genome shotgun (WGS) entry which is preliminary data.</text>
</comment>
<proteinExistence type="predicted"/>
<organism evidence="1 2">
    <name type="scientific">Melastoma candidum</name>
    <dbReference type="NCBI Taxonomy" id="119954"/>
    <lineage>
        <taxon>Eukaryota</taxon>
        <taxon>Viridiplantae</taxon>
        <taxon>Streptophyta</taxon>
        <taxon>Embryophyta</taxon>
        <taxon>Tracheophyta</taxon>
        <taxon>Spermatophyta</taxon>
        <taxon>Magnoliopsida</taxon>
        <taxon>eudicotyledons</taxon>
        <taxon>Gunneridae</taxon>
        <taxon>Pentapetalae</taxon>
        <taxon>rosids</taxon>
        <taxon>malvids</taxon>
        <taxon>Myrtales</taxon>
        <taxon>Melastomataceae</taxon>
        <taxon>Melastomatoideae</taxon>
        <taxon>Melastomateae</taxon>
        <taxon>Melastoma</taxon>
    </lineage>
</organism>
<reference evidence="2" key="1">
    <citation type="journal article" date="2023" name="Front. Plant Sci.">
        <title>Chromosomal-level genome assembly of Melastoma candidum provides insights into trichome evolution.</title>
        <authorList>
            <person name="Zhong Y."/>
            <person name="Wu W."/>
            <person name="Sun C."/>
            <person name="Zou P."/>
            <person name="Liu Y."/>
            <person name="Dai S."/>
            <person name="Zhou R."/>
        </authorList>
    </citation>
    <scope>NUCLEOTIDE SEQUENCE [LARGE SCALE GENOMIC DNA]</scope>
</reference>